<evidence type="ECO:0000313" key="6">
    <source>
        <dbReference type="EMBL" id="BAM79602.1"/>
    </source>
</evidence>
<protein>
    <recommendedName>
        <fullName evidence="5">EF-hand domain-containing protein</fullName>
    </recommendedName>
</protein>
<proteinExistence type="predicted"/>
<dbReference type="GeneID" id="16993263"/>
<feature type="compositionally biased region" description="Basic and acidic residues" evidence="4">
    <location>
        <begin position="131"/>
        <end position="140"/>
    </location>
</feature>
<dbReference type="InterPro" id="IPR001611">
    <property type="entry name" value="Leu-rich_rpt"/>
</dbReference>
<dbReference type="HOGENOM" id="CLU_259235_0_0_1"/>
<name>M1VBD3_CYAM1</name>
<dbReference type="OrthoDB" id="4609at2759"/>
<reference evidence="6 7" key="2">
    <citation type="journal article" date="2007" name="BMC Biol.">
        <title>A 100%-complete sequence reveals unusually simple genomic features in the hot-spring red alga Cyanidioschyzon merolae.</title>
        <authorList>
            <person name="Nozaki H."/>
            <person name="Takano H."/>
            <person name="Misumi O."/>
            <person name="Terasawa K."/>
            <person name="Matsuzaki M."/>
            <person name="Maruyama S."/>
            <person name="Nishida K."/>
            <person name="Yagisawa F."/>
            <person name="Yoshida Y."/>
            <person name="Fujiwara T."/>
            <person name="Takio S."/>
            <person name="Tamura K."/>
            <person name="Chung S.J."/>
            <person name="Nakamura S."/>
            <person name="Kuroiwa H."/>
            <person name="Tanaka K."/>
            <person name="Sato N."/>
            <person name="Kuroiwa T."/>
        </authorList>
    </citation>
    <scope>NUCLEOTIDE SEQUENCE [LARGE SCALE GENOMIC DNA]</scope>
    <source>
        <strain evidence="6 7">10D</strain>
    </source>
</reference>
<dbReference type="Pfam" id="PF13855">
    <property type="entry name" value="LRR_8"/>
    <property type="match status" value="1"/>
</dbReference>
<dbReference type="PANTHER" id="PTHR24366">
    <property type="entry name" value="IG(IMMUNOGLOBULIN) AND LRR(LEUCINE RICH REPEAT) DOMAINS"/>
    <property type="match status" value="1"/>
</dbReference>
<dbReference type="SUPFAM" id="SSF47473">
    <property type="entry name" value="EF-hand"/>
    <property type="match status" value="1"/>
</dbReference>
<dbReference type="InterPro" id="IPR002048">
    <property type="entry name" value="EF_hand_dom"/>
</dbReference>
<evidence type="ECO:0000256" key="3">
    <source>
        <dbReference type="ARBA" id="ARBA00022837"/>
    </source>
</evidence>
<feature type="region of interest" description="Disordered" evidence="4">
    <location>
        <begin position="596"/>
        <end position="617"/>
    </location>
</feature>
<feature type="region of interest" description="Disordered" evidence="4">
    <location>
        <begin position="1066"/>
        <end position="1092"/>
    </location>
</feature>
<sequence>MSLHKSDSNQLLVSLVVEHAKRATPPPEESGILFDEKGSQISEHHAAPALEGSSATWPFVPARPREVSSGSDNACENGRALRRLHRTPSPEVTGSGSPTSHANVVGTCFVTGFVVEKDDSGTDVTGCGESRASEKTSGRPFRREVTAADSRLNLSGEHLACVSLEQLRSLPSLAALNEISLASNSLRSVDLRPLASCRSLQVLLLNDNLLERIDLTPLASCSQLERLWLHRNKLKHIDLSPLAISGSALRSLYLSRNELQEISLAPLEKCSKLRALQLEGNPNLKEIDVTPLFACRELSSFEAPPQARLIVRELAALEVQRRSYQQDCNSLANVESSESARTAAIMPSKLVLPKVFRRRGIVLHWIREALPDANLRDLTGQRSLKENSVNAELQDAERGEGIQTNASMNIIAPASEEALSSVAELQTGPTASRNLESVQEDKTPLCALIVGMTTHRRISTCRLLEQSGTLRVLQSPSAAAALDAYISAPDGIDLILMEPAEYEVFSEQAQAASIEISVPVVAVGPPEFERSGVFRRCIAIGARGFISFPLDNRDAQALTEVARSFRASRQTSASQVLKESSVSELLLPTQEVRADSTSVSRDLSPMSMTNGSDASKYGAGIEPDSKWVPSWWQNSDSIRKEGNSSPAAVSDRMDTFLSKSEGVEDIAEESSTYRFIQRAGIGHLRSGSPICRSGSESSQFACERAEWARVEAIFAHRDKRPSREPCFQLQFMQHCSNPATLLIPTDGYHSAGLERFADIAAVCRLPKTSATVLFLRVLSHQDKLANSGTSSISNALTRSASESVSSNCWLRNIHVDAFYHFYRCKLAPIRSPLERFYNVIASSWPGSDIHDSSSSLYAEGKIRRLKESRARYVSRYTITLLIQELVYRKLCVGRNASGVAVPYHAAKANQGQMRSARYSYQGKSFLSSSINQSGSASAMESAHFSSKNGEAARNAFLAFRDEVCEVLLTASVASACVWFHLGGGNRNYVPLSILRKVRFAEAIFAAERGIIVDSLMEMLTGNGIALVAQKELETVWNYNARTGTATSEQLASRDAPSFECSIPSVSGLSSSFPEQQSDGAVTQAPSGATESREQIAGAIRSSFLPDTFEFSKWCRKFCISREAAVSYFLDRGSLVPKAVEQVLNRFRGLSLVQKPASSEHSAATPQLQDEKTVPEDQNLAPFSKLGNASVGDSLSPSAFVHLFLALCDPGNEKALHIFFDIMDLDMDGFISAADVAYFYREKCEIAFREGLVLASANNLWAQLVDMCRTSANDPKLESKGITLKMLRDIGERRRSSFIRNVLFKDDGMALVDIQQTLRLENSLALLSQP</sequence>
<dbReference type="Proteomes" id="UP000007014">
    <property type="component" value="Chromosome 7"/>
</dbReference>
<evidence type="ECO:0000313" key="7">
    <source>
        <dbReference type="Proteomes" id="UP000007014"/>
    </source>
</evidence>
<keyword evidence="7" id="KW-1185">Reference proteome</keyword>
<dbReference type="GO" id="GO:0005509">
    <property type="term" value="F:calcium ion binding"/>
    <property type="evidence" value="ECO:0007669"/>
    <property type="project" value="InterPro"/>
</dbReference>
<evidence type="ECO:0000256" key="1">
    <source>
        <dbReference type="ARBA" id="ARBA00022614"/>
    </source>
</evidence>
<feature type="domain" description="EF-hand" evidence="5">
    <location>
        <begin position="1210"/>
        <end position="1245"/>
    </location>
</feature>
<accession>M1VBD3</accession>
<dbReference type="PROSITE" id="PS00018">
    <property type="entry name" value="EF_HAND_1"/>
    <property type="match status" value="1"/>
</dbReference>
<gene>
    <name evidence="6" type="ORF">CYME_CMG083C</name>
</gene>
<evidence type="ECO:0000256" key="4">
    <source>
        <dbReference type="SAM" id="MobiDB-lite"/>
    </source>
</evidence>
<feature type="compositionally biased region" description="Polar residues" evidence="4">
    <location>
        <begin position="596"/>
        <end position="613"/>
    </location>
</feature>
<dbReference type="KEGG" id="cme:CYME_CMG083C"/>
<dbReference type="Gene3D" id="1.10.238.10">
    <property type="entry name" value="EF-hand"/>
    <property type="match status" value="1"/>
</dbReference>
<dbReference type="EMBL" id="AP006489">
    <property type="protein sequence ID" value="BAM79602.1"/>
    <property type="molecule type" value="Genomic_DNA"/>
</dbReference>
<dbReference type="InterPro" id="IPR032675">
    <property type="entry name" value="LRR_dom_sf"/>
</dbReference>
<evidence type="ECO:0000259" key="5">
    <source>
        <dbReference type="PROSITE" id="PS50222"/>
    </source>
</evidence>
<dbReference type="STRING" id="280699.M1VBD3"/>
<dbReference type="Gene3D" id="3.80.10.10">
    <property type="entry name" value="Ribonuclease Inhibitor"/>
    <property type="match status" value="1"/>
</dbReference>
<dbReference type="InterPro" id="IPR011992">
    <property type="entry name" value="EF-hand-dom_pair"/>
</dbReference>
<feature type="region of interest" description="Disordered" evidence="4">
    <location>
        <begin position="48"/>
        <end position="100"/>
    </location>
</feature>
<dbReference type="RefSeq" id="XP_005535888.1">
    <property type="nucleotide sequence ID" value="XM_005535831.1"/>
</dbReference>
<feature type="compositionally biased region" description="Polar residues" evidence="4">
    <location>
        <begin position="90"/>
        <end position="100"/>
    </location>
</feature>
<dbReference type="InterPro" id="IPR018247">
    <property type="entry name" value="EF_Hand_1_Ca_BS"/>
</dbReference>
<feature type="compositionally biased region" description="Polar residues" evidence="4">
    <location>
        <begin position="1066"/>
        <end position="1089"/>
    </location>
</feature>
<keyword evidence="1" id="KW-0433">Leucine-rich repeat</keyword>
<dbReference type="SUPFAM" id="SSF52058">
    <property type="entry name" value="L domain-like"/>
    <property type="match status" value="1"/>
</dbReference>
<dbReference type="Gramene" id="CMG083CT">
    <property type="protein sequence ID" value="CMG083CT"/>
    <property type="gene ID" value="CMG083C"/>
</dbReference>
<reference evidence="6 7" key="1">
    <citation type="journal article" date="2004" name="Nature">
        <title>Genome sequence of the ultrasmall unicellular red alga Cyanidioschyzon merolae 10D.</title>
        <authorList>
            <person name="Matsuzaki M."/>
            <person name="Misumi O."/>
            <person name="Shin-i T."/>
            <person name="Maruyama S."/>
            <person name="Takahara M."/>
            <person name="Miyagishima S."/>
            <person name="Mori T."/>
            <person name="Nishida K."/>
            <person name="Yagisawa F."/>
            <person name="Nishida K."/>
            <person name="Yoshida Y."/>
            <person name="Nishimura Y."/>
            <person name="Nakao S."/>
            <person name="Kobayashi T."/>
            <person name="Momoyama Y."/>
            <person name="Higashiyama T."/>
            <person name="Minoda A."/>
            <person name="Sano M."/>
            <person name="Nomoto H."/>
            <person name="Oishi K."/>
            <person name="Hayashi H."/>
            <person name="Ohta F."/>
            <person name="Nishizaka S."/>
            <person name="Haga S."/>
            <person name="Miura S."/>
            <person name="Morishita T."/>
            <person name="Kabeya Y."/>
            <person name="Terasawa K."/>
            <person name="Suzuki Y."/>
            <person name="Ishii Y."/>
            <person name="Asakawa S."/>
            <person name="Takano H."/>
            <person name="Ohta N."/>
            <person name="Kuroiwa H."/>
            <person name="Tanaka K."/>
            <person name="Shimizu N."/>
            <person name="Sugano S."/>
            <person name="Sato N."/>
            <person name="Nozaki H."/>
            <person name="Ogasawara N."/>
            <person name="Kohara Y."/>
            <person name="Kuroiwa T."/>
        </authorList>
    </citation>
    <scope>NUCLEOTIDE SEQUENCE [LARGE SCALE GENOMIC DNA]</scope>
    <source>
        <strain evidence="6 7">10D</strain>
    </source>
</reference>
<keyword evidence="2" id="KW-0677">Repeat</keyword>
<dbReference type="PROSITE" id="PS51450">
    <property type="entry name" value="LRR"/>
    <property type="match status" value="1"/>
</dbReference>
<feature type="region of interest" description="Disordered" evidence="4">
    <location>
        <begin position="121"/>
        <end position="140"/>
    </location>
</feature>
<evidence type="ECO:0000256" key="2">
    <source>
        <dbReference type="ARBA" id="ARBA00022737"/>
    </source>
</evidence>
<keyword evidence="3" id="KW-0106">Calcium</keyword>
<organism evidence="6 7">
    <name type="scientific">Cyanidioschyzon merolae (strain NIES-3377 / 10D)</name>
    <name type="common">Unicellular red alga</name>
    <dbReference type="NCBI Taxonomy" id="280699"/>
    <lineage>
        <taxon>Eukaryota</taxon>
        <taxon>Rhodophyta</taxon>
        <taxon>Bangiophyceae</taxon>
        <taxon>Cyanidiales</taxon>
        <taxon>Cyanidiaceae</taxon>
        <taxon>Cyanidioschyzon</taxon>
    </lineage>
</organism>
<dbReference type="PROSITE" id="PS50222">
    <property type="entry name" value="EF_HAND_2"/>
    <property type="match status" value="1"/>
</dbReference>